<dbReference type="Pfam" id="PF04074">
    <property type="entry name" value="DUF386"/>
    <property type="match status" value="1"/>
</dbReference>
<evidence type="ECO:0000313" key="2">
    <source>
        <dbReference type="Proteomes" id="UP000886887"/>
    </source>
</evidence>
<reference evidence="1" key="1">
    <citation type="submission" date="2020-10" db="EMBL/GenBank/DDBJ databases">
        <authorList>
            <person name="Gilroy R."/>
        </authorList>
    </citation>
    <scope>NUCLEOTIDE SEQUENCE</scope>
    <source>
        <strain evidence="1">ChiSxjej2B14-6234</strain>
    </source>
</reference>
<sequence>MVFDRIEEQERYYGLHPMMEEAFAFLAESDTLNPGRYELSGGMYATVSEGDTRQIREVPLEAHRRYIDLQYCCAGGERLAWAHVQELEPLGEYDPEKDLVLLQGPCTTVSAKPGNFCILFPSDGHKACCHNEFPKHYKKVVVKIPIKDE</sequence>
<dbReference type="Proteomes" id="UP000886887">
    <property type="component" value="Unassembled WGS sequence"/>
</dbReference>
<gene>
    <name evidence="1" type="ORF">IAB73_05065</name>
</gene>
<dbReference type="Gene3D" id="2.60.120.370">
    <property type="entry name" value="YhcH/YjgK/YiaL"/>
    <property type="match status" value="1"/>
</dbReference>
<evidence type="ECO:0000313" key="1">
    <source>
        <dbReference type="EMBL" id="HIQ71563.1"/>
    </source>
</evidence>
<dbReference type="InterPro" id="IPR037012">
    <property type="entry name" value="NanQ/TabA/YiaL_sf"/>
</dbReference>
<dbReference type="PANTHER" id="PTHR34986:SF1">
    <property type="entry name" value="PROTEIN YIAL"/>
    <property type="match status" value="1"/>
</dbReference>
<protein>
    <submittedName>
        <fullName evidence="1">YhcH/YjgK/YiaL family protein</fullName>
    </submittedName>
</protein>
<name>A0A9D0ZBU0_9FIRM</name>
<comment type="caution">
    <text evidence="1">The sequence shown here is derived from an EMBL/GenBank/DDBJ whole genome shotgun (WGS) entry which is preliminary data.</text>
</comment>
<dbReference type="GO" id="GO:0005829">
    <property type="term" value="C:cytosol"/>
    <property type="evidence" value="ECO:0007669"/>
    <property type="project" value="TreeGrafter"/>
</dbReference>
<accession>A0A9D0ZBU0</accession>
<dbReference type="PANTHER" id="PTHR34986">
    <property type="entry name" value="EVOLVED BETA-GALACTOSIDASE SUBUNIT BETA"/>
    <property type="match status" value="1"/>
</dbReference>
<dbReference type="InterPro" id="IPR004375">
    <property type="entry name" value="NanQ/TabA/YiaL"/>
</dbReference>
<dbReference type="NCBIfam" id="TIGR00022">
    <property type="entry name" value="YhcH/YjgK/YiaL family protein"/>
    <property type="match status" value="1"/>
</dbReference>
<dbReference type="SUPFAM" id="SSF51197">
    <property type="entry name" value="Clavaminate synthase-like"/>
    <property type="match status" value="1"/>
</dbReference>
<organism evidence="1 2">
    <name type="scientific">Candidatus Onthenecus intestinigallinarum</name>
    <dbReference type="NCBI Taxonomy" id="2840875"/>
    <lineage>
        <taxon>Bacteria</taxon>
        <taxon>Bacillati</taxon>
        <taxon>Bacillota</taxon>
        <taxon>Clostridia</taxon>
        <taxon>Eubacteriales</taxon>
        <taxon>Candidatus Onthenecus</taxon>
    </lineage>
</organism>
<reference evidence="1" key="2">
    <citation type="journal article" date="2021" name="PeerJ">
        <title>Extensive microbial diversity within the chicken gut microbiome revealed by metagenomics and culture.</title>
        <authorList>
            <person name="Gilroy R."/>
            <person name="Ravi A."/>
            <person name="Getino M."/>
            <person name="Pursley I."/>
            <person name="Horton D.L."/>
            <person name="Alikhan N.F."/>
            <person name="Baker D."/>
            <person name="Gharbi K."/>
            <person name="Hall N."/>
            <person name="Watson M."/>
            <person name="Adriaenssens E.M."/>
            <person name="Foster-Nyarko E."/>
            <person name="Jarju S."/>
            <person name="Secka A."/>
            <person name="Antonio M."/>
            <person name="Oren A."/>
            <person name="Chaudhuri R.R."/>
            <person name="La Ragione R."/>
            <person name="Hildebrand F."/>
            <person name="Pallen M.J."/>
        </authorList>
    </citation>
    <scope>NUCLEOTIDE SEQUENCE</scope>
    <source>
        <strain evidence="1">ChiSxjej2B14-6234</strain>
    </source>
</reference>
<dbReference type="AlphaFoldDB" id="A0A9D0ZBU0"/>
<proteinExistence type="predicted"/>
<dbReference type="EMBL" id="DVFJ01000014">
    <property type="protein sequence ID" value="HIQ71563.1"/>
    <property type="molecule type" value="Genomic_DNA"/>
</dbReference>